<organism evidence="1 2">
    <name type="scientific">Vairimorpha ceranae</name>
    <dbReference type="NCBI Taxonomy" id="40302"/>
    <lineage>
        <taxon>Eukaryota</taxon>
        <taxon>Fungi</taxon>
        <taxon>Fungi incertae sedis</taxon>
        <taxon>Microsporidia</taxon>
        <taxon>Nosematidae</taxon>
        <taxon>Vairimorpha</taxon>
    </lineage>
</organism>
<name>A0A0F9WAJ0_9MICR</name>
<dbReference type="EMBL" id="JPQZ01000165">
    <property type="protein sequence ID" value="KKO73945.1"/>
    <property type="molecule type" value="Genomic_DNA"/>
</dbReference>
<proteinExistence type="predicted"/>
<evidence type="ECO:0000313" key="1">
    <source>
        <dbReference type="EMBL" id="KKO73945.1"/>
    </source>
</evidence>
<sequence>MVYVNEKGYVRFYEKGNWALLFNYTPEAFYPFCKQLISLIVNL</sequence>
<dbReference type="Proteomes" id="UP000034350">
    <property type="component" value="Unassembled WGS sequence"/>
</dbReference>
<accession>A0A0F9WAJ0</accession>
<protein>
    <submittedName>
        <fullName evidence="1">Uncharacterized protein</fullName>
    </submittedName>
</protein>
<evidence type="ECO:0000313" key="2">
    <source>
        <dbReference type="Proteomes" id="UP000034350"/>
    </source>
</evidence>
<reference evidence="1 2" key="1">
    <citation type="journal article" date="2015" name="Environ. Microbiol.">
        <title>Genome analyses suggest the presence of polyploidy and recent human-driven expansions in eight global populations of the honeybee pathogen Nosema ceranae.</title>
        <authorList>
            <person name="Pelin A."/>
            <person name="Selman M."/>
            <person name="Aris-Brosou S."/>
            <person name="Farinelli L."/>
            <person name="Corradi N."/>
        </authorList>
    </citation>
    <scope>NUCLEOTIDE SEQUENCE [LARGE SCALE GENOMIC DNA]</scope>
    <source>
        <strain evidence="1 2">PA08 1199</strain>
    </source>
</reference>
<gene>
    <name evidence="1" type="ORF">AAJ76_16500071</name>
</gene>
<dbReference type="GeneID" id="36319103"/>
<comment type="caution">
    <text evidence="1">The sequence shown here is derived from an EMBL/GenBank/DDBJ whole genome shotgun (WGS) entry which is preliminary data.</text>
</comment>
<dbReference type="AlphaFoldDB" id="A0A0F9WAJ0"/>
<dbReference type="VEuPathDB" id="MicrosporidiaDB:AAJ76_16500071"/>
<keyword evidence="2" id="KW-1185">Reference proteome</keyword>
<dbReference type="RefSeq" id="XP_024329687.1">
    <property type="nucleotide sequence ID" value="XM_024474193.1"/>
</dbReference>